<proteinExistence type="predicted"/>
<evidence type="ECO:0000313" key="1">
    <source>
        <dbReference type="EMBL" id="UZW74527.1"/>
    </source>
</evidence>
<dbReference type="AlphaFoldDB" id="A0A9E8KQC2"/>
<organism evidence="1 2">
    <name type="scientific">Alkalimarinus sediminis</name>
    <dbReference type="NCBI Taxonomy" id="1632866"/>
    <lineage>
        <taxon>Bacteria</taxon>
        <taxon>Pseudomonadati</taxon>
        <taxon>Pseudomonadota</taxon>
        <taxon>Gammaproteobacteria</taxon>
        <taxon>Alteromonadales</taxon>
        <taxon>Alteromonadaceae</taxon>
        <taxon>Alkalimarinus</taxon>
    </lineage>
</organism>
<protein>
    <submittedName>
        <fullName evidence="1">Uncharacterized protein</fullName>
    </submittedName>
</protein>
<dbReference type="Proteomes" id="UP001164472">
    <property type="component" value="Chromosome"/>
</dbReference>
<sequence length="165" mass="18358">MLSESQNIETYKMLGQVAMCSGGSEFKISWAMSLLEQGLETENLATLATLLKPVNEFEADDYFNHVLAELSIDRPSDEAAIEGYVKVLTDEVAKGYISPESGVSMIYTANVQLGYSGSLGEFTALEDEWYCECINGWSKQKRNEEIIKACKEAYEALNYPHISKA</sequence>
<gene>
    <name evidence="1" type="ORF">NNL22_16110</name>
</gene>
<dbReference type="RefSeq" id="WP_251813106.1">
    <property type="nucleotide sequence ID" value="NZ_CP101527.1"/>
</dbReference>
<dbReference type="KEGG" id="asem:NNL22_16110"/>
<dbReference type="EMBL" id="CP101527">
    <property type="protein sequence ID" value="UZW74527.1"/>
    <property type="molecule type" value="Genomic_DNA"/>
</dbReference>
<reference evidence="1" key="1">
    <citation type="submission" date="2022-07" db="EMBL/GenBank/DDBJ databases">
        <title>Alkalimarinus sp. nov., isolated from gut of a Alitta virens.</title>
        <authorList>
            <person name="Yang A.I."/>
            <person name="Shin N.-R."/>
        </authorList>
    </citation>
    <scope>NUCLEOTIDE SEQUENCE</scope>
    <source>
        <strain evidence="1">FA028</strain>
    </source>
</reference>
<keyword evidence="2" id="KW-1185">Reference proteome</keyword>
<evidence type="ECO:0000313" key="2">
    <source>
        <dbReference type="Proteomes" id="UP001164472"/>
    </source>
</evidence>
<accession>A0A9E8KQC2</accession>
<name>A0A9E8KQC2_9ALTE</name>